<feature type="domain" description="Thioredoxin" evidence="3">
    <location>
        <begin position="62"/>
        <end position="202"/>
    </location>
</feature>
<dbReference type="InterPro" id="IPR013766">
    <property type="entry name" value="Thioredoxin_domain"/>
</dbReference>
<dbReference type="PANTHER" id="PTHR43601">
    <property type="entry name" value="THIOREDOXIN, MITOCHONDRIAL"/>
    <property type="match status" value="1"/>
</dbReference>
<comment type="similarity">
    <text evidence="1">Belongs to the thioredoxin family.</text>
</comment>
<dbReference type="Pfam" id="PF00085">
    <property type="entry name" value="Thioredoxin"/>
    <property type="match status" value="1"/>
</dbReference>
<dbReference type="Proteomes" id="UP000266841">
    <property type="component" value="Unassembled WGS sequence"/>
</dbReference>
<evidence type="ECO:0000259" key="3">
    <source>
        <dbReference type="PROSITE" id="PS51352"/>
    </source>
</evidence>
<dbReference type="SUPFAM" id="SSF52833">
    <property type="entry name" value="Thioredoxin-like"/>
    <property type="match status" value="1"/>
</dbReference>
<dbReference type="PANTHER" id="PTHR43601:SF32">
    <property type="entry name" value="THIOREDOXIN-LIKE 2-2, CHLOROPLASTIC"/>
    <property type="match status" value="1"/>
</dbReference>
<feature type="region of interest" description="Disordered" evidence="2">
    <location>
        <begin position="44"/>
        <end position="73"/>
    </location>
</feature>
<evidence type="ECO:0000256" key="2">
    <source>
        <dbReference type="SAM" id="MobiDB-lite"/>
    </source>
</evidence>
<organism evidence="4 5">
    <name type="scientific">Thalassiosira oceanica</name>
    <name type="common">Marine diatom</name>
    <dbReference type="NCBI Taxonomy" id="159749"/>
    <lineage>
        <taxon>Eukaryota</taxon>
        <taxon>Sar</taxon>
        <taxon>Stramenopiles</taxon>
        <taxon>Ochrophyta</taxon>
        <taxon>Bacillariophyta</taxon>
        <taxon>Coscinodiscophyceae</taxon>
        <taxon>Thalassiosirophycidae</taxon>
        <taxon>Thalassiosirales</taxon>
        <taxon>Thalassiosiraceae</taxon>
        <taxon>Thalassiosira</taxon>
    </lineage>
</organism>
<dbReference type="InterPro" id="IPR036249">
    <property type="entry name" value="Thioredoxin-like_sf"/>
</dbReference>
<evidence type="ECO:0000256" key="1">
    <source>
        <dbReference type="ARBA" id="ARBA00008987"/>
    </source>
</evidence>
<comment type="caution">
    <text evidence="4">The sequence shown here is derived from an EMBL/GenBank/DDBJ whole genome shotgun (WGS) entry which is preliminary data.</text>
</comment>
<feature type="compositionally biased region" description="Gly residues" evidence="2">
    <location>
        <begin position="44"/>
        <end position="55"/>
    </location>
</feature>
<proteinExistence type="inferred from homology"/>
<sequence length="205" mass="21831">MRRRPLASCIAWGVVVGATASAFTPPFGRRVSSSSGAVAVKAAAGGGEADGGGDGGRTDGPLSDVWVPPSQNASKKKGNVFVIQGAEDLLQFISEDERLSVVKVHASWCQACRKFDLRYRRLASEFGDKVDPGTGSPSRAGLVRFAEMRYDDPSNRDVCDALGANQFPHILLHKGGQGKVGSMVVKPAEFKRLSDAVKQLADWEV</sequence>
<evidence type="ECO:0000313" key="5">
    <source>
        <dbReference type="Proteomes" id="UP000266841"/>
    </source>
</evidence>
<keyword evidence="5" id="KW-1185">Reference proteome</keyword>
<dbReference type="EMBL" id="AGNL01018186">
    <property type="protein sequence ID" value="EJK63534.1"/>
    <property type="molecule type" value="Genomic_DNA"/>
</dbReference>
<dbReference type="OrthoDB" id="38304at2759"/>
<accession>K0SEW3</accession>
<dbReference type="PROSITE" id="PS51352">
    <property type="entry name" value="THIOREDOXIN_2"/>
    <property type="match status" value="1"/>
</dbReference>
<evidence type="ECO:0000313" key="4">
    <source>
        <dbReference type="EMBL" id="EJK63534.1"/>
    </source>
</evidence>
<name>K0SEW3_THAOC</name>
<dbReference type="CDD" id="cd02961">
    <property type="entry name" value="PDI_a_family"/>
    <property type="match status" value="1"/>
</dbReference>
<dbReference type="GO" id="GO:0045454">
    <property type="term" value="P:cell redox homeostasis"/>
    <property type="evidence" value="ECO:0007669"/>
    <property type="project" value="TreeGrafter"/>
</dbReference>
<dbReference type="Gene3D" id="3.40.30.10">
    <property type="entry name" value="Glutaredoxin"/>
    <property type="match status" value="1"/>
</dbReference>
<reference evidence="4 5" key="1">
    <citation type="journal article" date="2012" name="Genome Biol.">
        <title>Genome and low-iron response of an oceanic diatom adapted to chronic iron limitation.</title>
        <authorList>
            <person name="Lommer M."/>
            <person name="Specht M."/>
            <person name="Roy A.S."/>
            <person name="Kraemer L."/>
            <person name="Andreson R."/>
            <person name="Gutowska M.A."/>
            <person name="Wolf J."/>
            <person name="Bergner S.V."/>
            <person name="Schilhabel M.B."/>
            <person name="Klostermeier U.C."/>
            <person name="Beiko R.G."/>
            <person name="Rosenstiel P."/>
            <person name="Hippler M."/>
            <person name="Laroche J."/>
        </authorList>
    </citation>
    <scope>NUCLEOTIDE SEQUENCE [LARGE SCALE GENOMIC DNA]</scope>
    <source>
        <strain evidence="4 5">CCMP1005</strain>
    </source>
</reference>
<protein>
    <recommendedName>
        <fullName evidence="3">Thioredoxin domain-containing protein</fullName>
    </recommendedName>
</protein>
<dbReference type="AlphaFoldDB" id="K0SEW3"/>
<dbReference type="eggNOG" id="ENOG502SDCR">
    <property type="taxonomic scope" value="Eukaryota"/>
</dbReference>
<gene>
    <name evidence="4" type="ORF">THAOC_15801</name>
</gene>